<organism evidence="1 2">
    <name type="scientific">Neonectria magnoliae</name>
    <dbReference type="NCBI Taxonomy" id="2732573"/>
    <lineage>
        <taxon>Eukaryota</taxon>
        <taxon>Fungi</taxon>
        <taxon>Dikarya</taxon>
        <taxon>Ascomycota</taxon>
        <taxon>Pezizomycotina</taxon>
        <taxon>Sordariomycetes</taxon>
        <taxon>Hypocreomycetidae</taxon>
        <taxon>Hypocreales</taxon>
        <taxon>Nectriaceae</taxon>
        <taxon>Neonectria</taxon>
    </lineage>
</organism>
<protein>
    <recommendedName>
        <fullName evidence="3">Phosphoglycerate mutase-like protein</fullName>
    </recommendedName>
</protein>
<reference evidence="1 2" key="1">
    <citation type="journal article" date="2025" name="Microbiol. Resour. Announc.">
        <title>Draft genome sequences for Neonectria magnoliae and Neonectria punicea, canker pathogens of Liriodendron tulipifera and Acer saccharum in West Virginia.</title>
        <authorList>
            <person name="Petronek H.M."/>
            <person name="Kasson M.T."/>
            <person name="Metheny A.M."/>
            <person name="Stauder C.M."/>
            <person name="Lovett B."/>
            <person name="Lynch S.C."/>
            <person name="Garnas J.R."/>
            <person name="Kasson L.R."/>
            <person name="Stajich J.E."/>
        </authorList>
    </citation>
    <scope>NUCLEOTIDE SEQUENCE [LARGE SCALE GENOMIC DNA]</scope>
    <source>
        <strain evidence="1 2">NRRL 64651</strain>
    </source>
</reference>
<dbReference type="Pfam" id="PF00300">
    <property type="entry name" value="His_Phos_1"/>
    <property type="match status" value="1"/>
</dbReference>
<sequence>MDKHEVLVVRHAPANSNVGSNTTGTDISDLTPSKFAQFLSEDKNKRLNLAHGDYIPDNLSEHGERMLKDFKALFAQCRNVDMIFCSPLTRSIRTAKELSQTGSIPIKCIQGLGENTNWIQDIPPVTEKVDGRRYAYSLTLKGGPDEDSGTIVGEAKVDLTVDWPDEEWEKWNDPKHRLDALTVTPDLDMIEEEDKILRQVLRSEIQEISKHKGGDVVRVAVITHGGKINTLLGQYHTLYKKGDSRCWTWASSTTCHNLDMARFQFRSATDDEAQLVELPMSDDYKEVFGSNYRHLGYQTYENPDGSLTNQKEGYRAFLECSAEEVRAMKSRQPTLFTGLMQWTGKRAFVEFSKKDGGEGDNTTCGKES</sequence>
<dbReference type="EMBL" id="JAZAVK010000126">
    <property type="protein sequence ID" value="KAK7421011.1"/>
    <property type="molecule type" value="Genomic_DNA"/>
</dbReference>
<name>A0ABR1HIK3_9HYPO</name>
<keyword evidence="2" id="KW-1185">Reference proteome</keyword>
<accession>A0ABR1HIK3</accession>
<comment type="caution">
    <text evidence="1">The sequence shown here is derived from an EMBL/GenBank/DDBJ whole genome shotgun (WGS) entry which is preliminary data.</text>
</comment>
<dbReference type="Proteomes" id="UP001498421">
    <property type="component" value="Unassembled WGS sequence"/>
</dbReference>
<evidence type="ECO:0008006" key="3">
    <source>
        <dbReference type="Google" id="ProtNLM"/>
    </source>
</evidence>
<dbReference type="Gene3D" id="3.40.50.1240">
    <property type="entry name" value="Phosphoglycerate mutase-like"/>
    <property type="match status" value="1"/>
</dbReference>
<evidence type="ECO:0000313" key="2">
    <source>
        <dbReference type="Proteomes" id="UP001498421"/>
    </source>
</evidence>
<dbReference type="InterPro" id="IPR029033">
    <property type="entry name" value="His_PPase_superfam"/>
</dbReference>
<dbReference type="InterPro" id="IPR013078">
    <property type="entry name" value="His_Pase_superF_clade-1"/>
</dbReference>
<proteinExistence type="predicted"/>
<gene>
    <name evidence="1" type="ORF">QQZ08_010132</name>
</gene>
<evidence type="ECO:0000313" key="1">
    <source>
        <dbReference type="EMBL" id="KAK7421011.1"/>
    </source>
</evidence>
<dbReference type="SUPFAM" id="SSF53254">
    <property type="entry name" value="Phosphoglycerate mutase-like"/>
    <property type="match status" value="1"/>
</dbReference>